<comment type="caution">
    <text evidence="1">The sequence shown here is derived from an EMBL/GenBank/DDBJ whole genome shotgun (WGS) entry which is preliminary data.</text>
</comment>
<proteinExistence type="predicted"/>
<dbReference type="Gene3D" id="3.20.20.140">
    <property type="entry name" value="Metal-dependent hydrolases"/>
    <property type="match status" value="1"/>
</dbReference>
<protein>
    <submittedName>
        <fullName evidence="1">Uncharacterized protein</fullName>
    </submittedName>
</protein>
<name>A0ABR1K0K3_9AGAR</name>
<gene>
    <name evidence="1" type="ORF">VKT23_001894</name>
</gene>
<keyword evidence="2" id="KW-1185">Reference proteome</keyword>
<organism evidence="1 2">
    <name type="scientific">Marasmiellus scandens</name>
    <dbReference type="NCBI Taxonomy" id="2682957"/>
    <lineage>
        <taxon>Eukaryota</taxon>
        <taxon>Fungi</taxon>
        <taxon>Dikarya</taxon>
        <taxon>Basidiomycota</taxon>
        <taxon>Agaricomycotina</taxon>
        <taxon>Agaricomycetes</taxon>
        <taxon>Agaricomycetidae</taxon>
        <taxon>Agaricales</taxon>
        <taxon>Marasmiineae</taxon>
        <taxon>Omphalotaceae</taxon>
        <taxon>Marasmiellus</taxon>
    </lineage>
</organism>
<sequence>MPAHVWIDGIMQIPLPNHGNVTVRTEKLRSTVPKQPNYDTQRQIAVEQEGQPPLRGQVIGGKMAFLNVSEVWTKKRDGGIEEIFPQINGNNDFVRDALAAVIVEDGKVTCVGAGDDNCRTDSLLSIDLHGGSISPGLMTYGSLLGIEELETESSTKDGYLYNAFVSDVPAILRDLGGATRAADALMFGTRHVHKAYRNGVTIATSSLARPFDFQGSSSVVIWGLSVCFSTGAKHAFERDAIIQDETALHIRIARSYFNSEGKSVPVSAQISGLRRLLHGWEDTDTNTGSWFRKAAEGVVPLVVDVHSADIMASLLVLKAEVDDRIGGQMRMVFVGATEAHILAKEIGESRVGVILTSLQPYPTTWDERRILAGPPISNDTNLSILLRHGVSVGLGAEHPQLVGDTRFILSQALLDTQDLLDRRRVYELASTNLQRLLGVTRMESDSTVLIACEKGSLLDLSSKIVAAISPQLSGVEVF</sequence>
<reference evidence="1 2" key="1">
    <citation type="submission" date="2024-01" db="EMBL/GenBank/DDBJ databases">
        <title>A draft genome for the cacao thread blight pathogen Marasmiellus scandens.</title>
        <authorList>
            <person name="Baruah I.K."/>
            <person name="Leung J."/>
            <person name="Bukari Y."/>
            <person name="Amoako-Attah I."/>
            <person name="Meinhardt L.W."/>
            <person name="Bailey B.A."/>
            <person name="Cohen S.P."/>
        </authorList>
    </citation>
    <scope>NUCLEOTIDE SEQUENCE [LARGE SCALE GENOMIC DNA]</scope>
    <source>
        <strain evidence="1 2">GH-19</strain>
    </source>
</reference>
<accession>A0ABR1K0K3</accession>
<dbReference type="Proteomes" id="UP001498398">
    <property type="component" value="Unassembled WGS sequence"/>
</dbReference>
<evidence type="ECO:0000313" key="2">
    <source>
        <dbReference type="Proteomes" id="UP001498398"/>
    </source>
</evidence>
<evidence type="ECO:0000313" key="1">
    <source>
        <dbReference type="EMBL" id="KAK7470469.1"/>
    </source>
</evidence>
<dbReference type="EMBL" id="JBANRG010000002">
    <property type="protein sequence ID" value="KAK7470469.1"/>
    <property type="molecule type" value="Genomic_DNA"/>
</dbReference>